<reference evidence="2" key="1">
    <citation type="submission" date="2016-06" db="EMBL/GenBank/DDBJ databases">
        <title>Pandoraea oxalativorans DSM 23570 Genome Sequencing.</title>
        <authorList>
            <person name="Ee R."/>
            <person name="Lim Y.-L."/>
            <person name="Yong D."/>
            <person name="Yin W.-F."/>
            <person name="Chan K.-G."/>
        </authorList>
    </citation>
    <scope>NUCLEOTIDE SEQUENCE</scope>
    <source>
        <strain evidence="2">DSM 23570</strain>
    </source>
</reference>
<keyword evidence="3" id="KW-1185">Reference proteome</keyword>
<dbReference type="AlphaFoldDB" id="A0A0E3U889"/>
<gene>
    <name evidence="2" type="ORF">MB84_21790</name>
</gene>
<accession>A0A0E3U889</accession>
<feature type="region of interest" description="Disordered" evidence="1">
    <location>
        <begin position="224"/>
        <end position="252"/>
    </location>
</feature>
<sequence length="252" mass="27164">MQTRDRLIPPRRPDEEIGKPWGISAQALGDNVGEGIRMLFPGFPEAFSDAGYNADEIRILDGFFGALTGGQLHVKDGRLTLGQSAARTAATGSAYTSLIGAIGGIANEWAESLGLYETWDKFLQACIAKATAPLTKLVRDLVLAELVKNLGTLPDGMRLPALEKIIETDEGKRVIEEFKKLSTGELDALPKEVAEAIKNLVPWPIGKQARASAMSFVLEGHEIGGTADEDKKSADEDKKTSQADRDALMSQL</sequence>
<organism evidence="2 3">
    <name type="scientific">Pandoraea oxalativorans</name>
    <dbReference type="NCBI Taxonomy" id="573737"/>
    <lineage>
        <taxon>Bacteria</taxon>
        <taxon>Pseudomonadati</taxon>
        <taxon>Pseudomonadota</taxon>
        <taxon>Betaproteobacteria</taxon>
        <taxon>Burkholderiales</taxon>
        <taxon>Burkholderiaceae</taxon>
        <taxon>Pandoraea</taxon>
    </lineage>
</organism>
<proteinExistence type="predicted"/>
<feature type="compositionally biased region" description="Basic and acidic residues" evidence="1">
    <location>
        <begin position="228"/>
        <end position="252"/>
    </location>
</feature>
<evidence type="ECO:0000313" key="2">
    <source>
        <dbReference type="EMBL" id="AKC71529.2"/>
    </source>
</evidence>
<evidence type="ECO:0000256" key="1">
    <source>
        <dbReference type="SAM" id="MobiDB-lite"/>
    </source>
</evidence>
<dbReference type="KEGG" id="pox:MB84_21790"/>
<dbReference type="Proteomes" id="UP000035050">
    <property type="component" value="Chromosome"/>
</dbReference>
<dbReference type="EMBL" id="CP011253">
    <property type="protein sequence ID" value="AKC71529.2"/>
    <property type="molecule type" value="Genomic_DNA"/>
</dbReference>
<evidence type="ECO:0000313" key="3">
    <source>
        <dbReference type="Proteomes" id="UP000035050"/>
    </source>
</evidence>
<protein>
    <submittedName>
        <fullName evidence="2">Uncharacterized protein</fullName>
    </submittedName>
</protein>
<name>A0A0E3U889_9BURK</name>